<evidence type="ECO:0000256" key="6">
    <source>
        <dbReference type="ARBA" id="ARBA00023157"/>
    </source>
</evidence>
<proteinExistence type="inferred from homology"/>
<evidence type="ECO:0000256" key="2">
    <source>
        <dbReference type="ARBA" id="ARBA00008474"/>
    </source>
</evidence>
<dbReference type="InterPro" id="IPR001400">
    <property type="entry name" value="Somatotropin/Prolactin"/>
</dbReference>
<dbReference type="Proteomes" id="UP000694557">
    <property type="component" value="Unassembled WGS sequence"/>
</dbReference>
<dbReference type="InterPro" id="IPR009079">
    <property type="entry name" value="4_helix_cytokine-like_core"/>
</dbReference>
<dbReference type="Pfam" id="PF00103">
    <property type="entry name" value="Hormone_1"/>
    <property type="match status" value="1"/>
</dbReference>
<keyword evidence="8" id="KW-0472">Membrane</keyword>
<reference evidence="9" key="1">
    <citation type="submission" date="2025-08" db="UniProtKB">
        <authorList>
            <consortium name="Ensembl"/>
        </authorList>
    </citation>
    <scope>IDENTIFICATION</scope>
</reference>
<organism evidence="9 10">
    <name type="scientific">Oncorhynchus kisutch</name>
    <name type="common">Coho salmon</name>
    <name type="synonym">Salmo kisutch</name>
    <dbReference type="NCBI Taxonomy" id="8019"/>
    <lineage>
        <taxon>Eukaryota</taxon>
        <taxon>Metazoa</taxon>
        <taxon>Chordata</taxon>
        <taxon>Craniata</taxon>
        <taxon>Vertebrata</taxon>
        <taxon>Euteleostomi</taxon>
        <taxon>Actinopterygii</taxon>
        <taxon>Neopterygii</taxon>
        <taxon>Teleostei</taxon>
        <taxon>Protacanthopterygii</taxon>
        <taxon>Salmoniformes</taxon>
        <taxon>Salmonidae</taxon>
        <taxon>Salmoninae</taxon>
        <taxon>Oncorhynchus</taxon>
    </lineage>
</organism>
<evidence type="ECO:0000256" key="1">
    <source>
        <dbReference type="ARBA" id="ARBA00004613"/>
    </source>
</evidence>
<evidence type="ECO:0008006" key="11">
    <source>
        <dbReference type="Google" id="ProtNLM"/>
    </source>
</evidence>
<dbReference type="InterPro" id="IPR018116">
    <property type="entry name" value="Somatotropin_CS"/>
</dbReference>
<dbReference type="PANTHER" id="PTHR11417">
    <property type="entry name" value="SOMATOTROPIN,PROLACTIN"/>
    <property type="match status" value="1"/>
</dbReference>
<keyword evidence="6" id="KW-1015">Disulfide bond</keyword>
<keyword evidence="3" id="KW-0964">Secreted</keyword>
<keyword evidence="8" id="KW-1133">Transmembrane helix</keyword>
<dbReference type="PROSITE" id="PS00338">
    <property type="entry name" value="SOMATOTROPIN_2"/>
    <property type="match status" value="1"/>
</dbReference>
<keyword evidence="10" id="KW-1185">Reference proteome</keyword>
<evidence type="ECO:0000256" key="4">
    <source>
        <dbReference type="ARBA" id="ARBA00022702"/>
    </source>
</evidence>
<keyword evidence="4 7" id="KW-0372">Hormone</keyword>
<dbReference type="GO" id="GO:0008284">
    <property type="term" value="P:positive regulation of cell population proliferation"/>
    <property type="evidence" value="ECO:0007669"/>
    <property type="project" value="TreeGrafter"/>
</dbReference>
<sequence length="194" mass="21881">MIYLDNTKHSSKSFLVDTEVYVDINLIITAFVLFHLSLSQDSHFPPMGRVMMPRPSMCHTSSLQIPKDKEASENELISLARSLLLAWNDPLLLLSSEAPTLPHPSNGDISSKIRELQDYSKSLGDGLDILVNKVGVKLFALSSALKKNTSAMKRPPAEFNFHFLMSCFRRDSHKIDSFLKVLRCRATKMRPETC</sequence>
<evidence type="ECO:0000256" key="3">
    <source>
        <dbReference type="ARBA" id="ARBA00022525"/>
    </source>
</evidence>
<dbReference type="AlphaFoldDB" id="A0A8C7IX08"/>
<accession>A0A8C7IX08</accession>
<keyword evidence="5" id="KW-0732">Signal</keyword>
<evidence type="ECO:0000313" key="10">
    <source>
        <dbReference type="Proteomes" id="UP000694557"/>
    </source>
</evidence>
<comment type="subcellular location">
    <subcellularLocation>
        <location evidence="1 7">Secreted</location>
    </subcellularLocation>
</comment>
<dbReference type="Ensembl" id="ENSOKIT00005080025.1">
    <property type="protein sequence ID" value="ENSOKIP00005075116.1"/>
    <property type="gene ID" value="ENSOKIG00005032418.1"/>
</dbReference>
<dbReference type="Gene3D" id="1.20.1250.10">
    <property type="match status" value="1"/>
</dbReference>
<dbReference type="PANTHER" id="PTHR11417:SF5">
    <property type="entry name" value="PROLACTIN"/>
    <property type="match status" value="1"/>
</dbReference>
<evidence type="ECO:0000313" key="9">
    <source>
        <dbReference type="Ensembl" id="ENSOKIP00005075116.1"/>
    </source>
</evidence>
<dbReference type="GO" id="GO:0046427">
    <property type="term" value="P:positive regulation of receptor signaling pathway via JAK-STAT"/>
    <property type="evidence" value="ECO:0007669"/>
    <property type="project" value="TreeGrafter"/>
</dbReference>
<evidence type="ECO:0000256" key="8">
    <source>
        <dbReference type="SAM" id="Phobius"/>
    </source>
</evidence>
<name>A0A8C7IX08_ONCKI</name>
<dbReference type="GeneTree" id="ENSGT00950000182818"/>
<reference evidence="9" key="2">
    <citation type="submission" date="2025-09" db="UniProtKB">
        <authorList>
            <consortium name="Ensembl"/>
        </authorList>
    </citation>
    <scope>IDENTIFICATION</scope>
</reference>
<protein>
    <recommendedName>
        <fullName evidence="11">Prolactin</fullName>
    </recommendedName>
</protein>
<dbReference type="GO" id="GO:0005179">
    <property type="term" value="F:hormone activity"/>
    <property type="evidence" value="ECO:0007669"/>
    <property type="project" value="UniProtKB-KW"/>
</dbReference>
<evidence type="ECO:0000256" key="7">
    <source>
        <dbReference type="RuleBase" id="RU003618"/>
    </source>
</evidence>
<dbReference type="SUPFAM" id="SSF47266">
    <property type="entry name" value="4-helical cytokines"/>
    <property type="match status" value="1"/>
</dbReference>
<dbReference type="GO" id="GO:0031667">
    <property type="term" value="P:response to nutrient levels"/>
    <property type="evidence" value="ECO:0007669"/>
    <property type="project" value="TreeGrafter"/>
</dbReference>
<evidence type="ECO:0000256" key="5">
    <source>
        <dbReference type="ARBA" id="ARBA00022729"/>
    </source>
</evidence>
<dbReference type="PRINTS" id="PR00836">
    <property type="entry name" value="SOMATOTROPIN"/>
</dbReference>
<comment type="similarity">
    <text evidence="2 7">Belongs to the somatotropin/prolactin family.</text>
</comment>
<keyword evidence="8" id="KW-0812">Transmembrane</keyword>
<dbReference type="GO" id="GO:0005615">
    <property type="term" value="C:extracellular space"/>
    <property type="evidence" value="ECO:0007669"/>
    <property type="project" value="TreeGrafter"/>
</dbReference>
<feature type="transmembrane region" description="Helical" evidence="8">
    <location>
        <begin position="20"/>
        <end position="38"/>
    </location>
</feature>